<gene>
    <name evidence="1" type="ORF">DIABBA_LOCUS2362</name>
</gene>
<dbReference type="Proteomes" id="UP001153709">
    <property type="component" value="Chromosome 10"/>
</dbReference>
<protein>
    <submittedName>
        <fullName evidence="1">Uncharacterized protein</fullName>
    </submittedName>
</protein>
<name>A0A9N9SSA8_DIABA</name>
<evidence type="ECO:0000313" key="1">
    <source>
        <dbReference type="EMBL" id="CAG9828441.1"/>
    </source>
</evidence>
<keyword evidence="2" id="KW-1185">Reference proteome</keyword>
<reference evidence="1" key="1">
    <citation type="submission" date="2022-01" db="EMBL/GenBank/DDBJ databases">
        <authorList>
            <person name="King R."/>
        </authorList>
    </citation>
    <scope>NUCLEOTIDE SEQUENCE</scope>
</reference>
<organism evidence="1 2">
    <name type="scientific">Diabrotica balteata</name>
    <name type="common">Banded cucumber beetle</name>
    <dbReference type="NCBI Taxonomy" id="107213"/>
    <lineage>
        <taxon>Eukaryota</taxon>
        <taxon>Metazoa</taxon>
        <taxon>Ecdysozoa</taxon>
        <taxon>Arthropoda</taxon>
        <taxon>Hexapoda</taxon>
        <taxon>Insecta</taxon>
        <taxon>Pterygota</taxon>
        <taxon>Neoptera</taxon>
        <taxon>Endopterygota</taxon>
        <taxon>Coleoptera</taxon>
        <taxon>Polyphaga</taxon>
        <taxon>Cucujiformia</taxon>
        <taxon>Chrysomeloidea</taxon>
        <taxon>Chrysomelidae</taxon>
        <taxon>Galerucinae</taxon>
        <taxon>Diabroticina</taxon>
        <taxon>Diabroticites</taxon>
        <taxon>Diabrotica</taxon>
    </lineage>
</organism>
<dbReference type="EMBL" id="OU898285">
    <property type="protein sequence ID" value="CAG9828441.1"/>
    <property type="molecule type" value="Genomic_DNA"/>
</dbReference>
<proteinExistence type="predicted"/>
<evidence type="ECO:0000313" key="2">
    <source>
        <dbReference type="Proteomes" id="UP001153709"/>
    </source>
</evidence>
<accession>A0A9N9SSA8</accession>
<dbReference type="AlphaFoldDB" id="A0A9N9SSA8"/>
<sequence>MAGECDPFSHDEVPTIVFYGKGKTEVDVTLVQEEEALAALIYDCSDIEDDGDPDYEETDMSTSDEDEVTLEKKKFLKRLKKWKNKKLSGRLEKLYIQMVFLID</sequence>